<keyword evidence="4" id="KW-0808">Transferase</keyword>
<protein>
    <recommendedName>
        <fullName evidence="2">histidine kinase</fullName>
        <ecNumber evidence="2">2.7.13.3</ecNumber>
    </recommendedName>
</protein>
<evidence type="ECO:0000313" key="10">
    <source>
        <dbReference type="Proteomes" id="UP000597444"/>
    </source>
</evidence>
<evidence type="ECO:0000313" key="9">
    <source>
        <dbReference type="EMBL" id="GHO91346.1"/>
    </source>
</evidence>
<dbReference type="SMART" id="SM00387">
    <property type="entry name" value="HATPase_c"/>
    <property type="match status" value="1"/>
</dbReference>
<evidence type="ECO:0000256" key="7">
    <source>
        <dbReference type="SAM" id="Phobius"/>
    </source>
</evidence>
<keyword evidence="7" id="KW-0472">Membrane</keyword>
<dbReference type="AlphaFoldDB" id="A0A8J3IBL6"/>
<gene>
    <name evidence="9" type="ORF">KSF_013940</name>
</gene>
<dbReference type="Pfam" id="PF00512">
    <property type="entry name" value="HisKA"/>
    <property type="match status" value="1"/>
</dbReference>
<dbReference type="InterPro" id="IPR050736">
    <property type="entry name" value="Sensor_HK_Regulatory"/>
</dbReference>
<comment type="caution">
    <text evidence="9">The sequence shown here is derived from an EMBL/GenBank/DDBJ whole genome shotgun (WGS) entry which is preliminary data.</text>
</comment>
<keyword evidence="5" id="KW-0418">Kinase</keyword>
<dbReference type="CDD" id="cd00082">
    <property type="entry name" value="HisKA"/>
    <property type="match status" value="1"/>
</dbReference>
<dbReference type="SMART" id="SM00388">
    <property type="entry name" value="HisKA"/>
    <property type="match status" value="1"/>
</dbReference>
<dbReference type="SUPFAM" id="SSF47384">
    <property type="entry name" value="Homodimeric domain of signal transducing histidine kinase"/>
    <property type="match status" value="1"/>
</dbReference>
<feature type="transmembrane region" description="Helical" evidence="7">
    <location>
        <begin position="29"/>
        <end position="47"/>
    </location>
</feature>
<dbReference type="InterPro" id="IPR003594">
    <property type="entry name" value="HATPase_dom"/>
</dbReference>
<comment type="catalytic activity">
    <reaction evidence="1">
        <text>ATP + protein L-histidine = ADP + protein N-phospho-L-histidine.</text>
        <dbReference type="EC" id="2.7.13.3"/>
    </reaction>
</comment>
<dbReference type="InterPro" id="IPR003661">
    <property type="entry name" value="HisK_dim/P_dom"/>
</dbReference>
<feature type="domain" description="Histidine kinase" evidence="8">
    <location>
        <begin position="84"/>
        <end position="312"/>
    </location>
</feature>
<dbReference type="EC" id="2.7.13.3" evidence="2"/>
<keyword evidence="10" id="KW-1185">Reference proteome</keyword>
<keyword evidence="3" id="KW-0597">Phosphoprotein</keyword>
<name>A0A8J3IBL6_9CHLR</name>
<keyword evidence="7" id="KW-1133">Transmembrane helix</keyword>
<evidence type="ECO:0000256" key="3">
    <source>
        <dbReference type="ARBA" id="ARBA00022553"/>
    </source>
</evidence>
<keyword evidence="7" id="KW-0812">Transmembrane</keyword>
<proteinExistence type="predicted"/>
<dbReference type="PRINTS" id="PR00344">
    <property type="entry name" value="BCTRLSENSOR"/>
</dbReference>
<dbReference type="Gene3D" id="3.30.565.10">
    <property type="entry name" value="Histidine kinase-like ATPase, C-terminal domain"/>
    <property type="match status" value="1"/>
</dbReference>
<dbReference type="PANTHER" id="PTHR43711:SF1">
    <property type="entry name" value="HISTIDINE KINASE 1"/>
    <property type="match status" value="1"/>
</dbReference>
<evidence type="ECO:0000256" key="6">
    <source>
        <dbReference type="ARBA" id="ARBA00023012"/>
    </source>
</evidence>
<evidence type="ECO:0000256" key="5">
    <source>
        <dbReference type="ARBA" id="ARBA00022777"/>
    </source>
</evidence>
<evidence type="ECO:0000256" key="2">
    <source>
        <dbReference type="ARBA" id="ARBA00012438"/>
    </source>
</evidence>
<keyword evidence="6" id="KW-0902">Two-component regulatory system</keyword>
<evidence type="ECO:0000256" key="1">
    <source>
        <dbReference type="ARBA" id="ARBA00000085"/>
    </source>
</evidence>
<dbReference type="InterPro" id="IPR036097">
    <property type="entry name" value="HisK_dim/P_sf"/>
</dbReference>
<dbReference type="FunFam" id="3.30.565.10:FF:000006">
    <property type="entry name" value="Sensor histidine kinase WalK"/>
    <property type="match status" value="1"/>
</dbReference>
<evidence type="ECO:0000259" key="8">
    <source>
        <dbReference type="PROSITE" id="PS50109"/>
    </source>
</evidence>
<dbReference type="InterPro" id="IPR005467">
    <property type="entry name" value="His_kinase_dom"/>
</dbReference>
<dbReference type="PANTHER" id="PTHR43711">
    <property type="entry name" value="TWO-COMPONENT HISTIDINE KINASE"/>
    <property type="match status" value="1"/>
</dbReference>
<sequence>MFIFLCILFVFLLIFYLLADINIFQSMQFVSFVGIGSFVLLIEGLLVGSLRELIDLSDETRQQVASLYEQQRELSQMKDQFILNVNHELRTPLTAVYGYLELLLEYNEQLEPSMRATFLKNAMYSSEELQLLVNNVLDTIQIGNEKEHLYVEELPVADVVYEVIEHFDPRRKQEYAIQMDIPSHLVVRANAQYFRQVLRNLLSNATKYAAHDTPIIVSAVLHGALVQRDHPSPEICISVKDFGPGIPPENISSLFGQFVRLQRDISGKVRGTGLGLYVSKQLIEAMGGKIWVESTGVAGEGSTFRFTLPCVPHSRVVAKGAANHFTREPSVVPVSNELHVSGE</sequence>
<dbReference type="SUPFAM" id="SSF55874">
    <property type="entry name" value="ATPase domain of HSP90 chaperone/DNA topoisomerase II/histidine kinase"/>
    <property type="match status" value="1"/>
</dbReference>
<organism evidence="9 10">
    <name type="scientific">Reticulibacter mediterranei</name>
    <dbReference type="NCBI Taxonomy" id="2778369"/>
    <lineage>
        <taxon>Bacteria</taxon>
        <taxon>Bacillati</taxon>
        <taxon>Chloroflexota</taxon>
        <taxon>Ktedonobacteria</taxon>
        <taxon>Ktedonobacterales</taxon>
        <taxon>Reticulibacteraceae</taxon>
        <taxon>Reticulibacter</taxon>
    </lineage>
</organism>
<reference evidence="9" key="1">
    <citation type="submission" date="2020-10" db="EMBL/GenBank/DDBJ databases">
        <title>Taxonomic study of unclassified bacteria belonging to the class Ktedonobacteria.</title>
        <authorList>
            <person name="Yabe S."/>
            <person name="Wang C.M."/>
            <person name="Zheng Y."/>
            <person name="Sakai Y."/>
            <person name="Cavaletti L."/>
            <person name="Monciardini P."/>
            <person name="Donadio S."/>
        </authorList>
    </citation>
    <scope>NUCLEOTIDE SEQUENCE</scope>
    <source>
        <strain evidence="9">ID150040</strain>
    </source>
</reference>
<evidence type="ECO:0000256" key="4">
    <source>
        <dbReference type="ARBA" id="ARBA00022679"/>
    </source>
</evidence>
<dbReference type="Gene3D" id="1.10.287.130">
    <property type="match status" value="1"/>
</dbReference>
<dbReference type="PROSITE" id="PS50109">
    <property type="entry name" value="HIS_KIN"/>
    <property type="match status" value="1"/>
</dbReference>
<dbReference type="Pfam" id="PF02518">
    <property type="entry name" value="HATPase_c"/>
    <property type="match status" value="1"/>
</dbReference>
<dbReference type="InterPro" id="IPR036890">
    <property type="entry name" value="HATPase_C_sf"/>
</dbReference>
<accession>A0A8J3IBL6</accession>
<dbReference type="EMBL" id="BNJK01000001">
    <property type="protein sequence ID" value="GHO91346.1"/>
    <property type="molecule type" value="Genomic_DNA"/>
</dbReference>
<dbReference type="GO" id="GO:0000155">
    <property type="term" value="F:phosphorelay sensor kinase activity"/>
    <property type="evidence" value="ECO:0007669"/>
    <property type="project" value="InterPro"/>
</dbReference>
<dbReference type="InterPro" id="IPR004358">
    <property type="entry name" value="Sig_transdc_His_kin-like_C"/>
</dbReference>
<dbReference type="Proteomes" id="UP000597444">
    <property type="component" value="Unassembled WGS sequence"/>
</dbReference>